<name>A0AAD9LUH2_9PEZI</name>
<comment type="caution">
    <text evidence="2">The sequence shown here is derived from an EMBL/GenBank/DDBJ whole genome shotgun (WGS) entry which is preliminary data.</text>
</comment>
<protein>
    <submittedName>
        <fullName evidence="2">Uncharacterized protein</fullName>
    </submittedName>
</protein>
<evidence type="ECO:0000256" key="1">
    <source>
        <dbReference type="SAM" id="MobiDB-lite"/>
    </source>
</evidence>
<reference evidence="2" key="1">
    <citation type="submission" date="2021-06" db="EMBL/GenBank/DDBJ databases">
        <title>Comparative genomics, transcriptomics and evolutionary studies reveal genomic signatures of adaptation to plant cell wall in hemibiotrophic fungi.</title>
        <authorList>
            <consortium name="DOE Joint Genome Institute"/>
            <person name="Baroncelli R."/>
            <person name="Diaz J.F."/>
            <person name="Benocci T."/>
            <person name="Peng M."/>
            <person name="Battaglia E."/>
            <person name="Haridas S."/>
            <person name="Andreopoulos W."/>
            <person name="Labutti K."/>
            <person name="Pangilinan J."/>
            <person name="Floch G.L."/>
            <person name="Makela M.R."/>
            <person name="Henrissat B."/>
            <person name="Grigoriev I.V."/>
            <person name="Crouch J.A."/>
            <person name="De Vries R.P."/>
            <person name="Sukno S.A."/>
            <person name="Thon M.R."/>
        </authorList>
    </citation>
    <scope>NUCLEOTIDE SEQUENCE</scope>
    <source>
        <strain evidence="2">MAFF235873</strain>
    </source>
</reference>
<evidence type="ECO:0000313" key="3">
    <source>
        <dbReference type="Proteomes" id="UP001232148"/>
    </source>
</evidence>
<feature type="region of interest" description="Disordered" evidence="1">
    <location>
        <begin position="135"/>
        <end position="158"/>
    </location>
</feature>
<feature type="region of interest" description="Disordered" evidence="1">
    <location>
        <begin position="28"/>
        <end position="65"/>
    </location>
</feature>
<keyword evidence="3" id="KW-1185">Reference proteome</keyword>
<evidence type="ECO:0000313" key="2">
    <source>
        <dbReference type="EMBL" id="KAK2020847.1"/>
    </source>
</evidence>
<accession>A0AAD9LUH2</accession>
<feature type="compositionally biased region" description="Polar residues" evidence="1">
    <location>
        <begin position="45"/>
        <end position="55"/>
    </location>
</feature>
<dbReference type="EMBL" id="MU843165">
    <property type="protein sequence ID" value="KAK2020847.1"/>
    <property type="molecule type" value="Genomic_DNA"/>
</dbReference>
<organism evidence="2 3">
    <name type="scientific">Colletotrichum zoysiae</name>
    <dbReference type="NCBI Taxonomy" id="1216348"/>
    <lineage>
        <taxon>Eukaryota</taxon>
        <taxon>Fungi</taxon>
        <taxon>Dikarya</taxon>
        <taxon>Ascomycota</taxon>
        <taxon>Pezizomycotina</taxon>
        <taxon>Sordariomycetes</taxon>
        <taxon>Hypocreomycetidae</taxon>
        <taxon>Glomerellales</taxon>
        <taxon>Glomerellaceae</taxon>
        <taxon>Colletotrichum</taxon>
        <taxon>Colletotrichum graminicola species complex</taxon>
    </lineage>
</organism>
<dbReference type="Proteomes" id="UP001232148">
    <property type="component" value="Unassembled WGS sequence"/>
</dbReference>
<dbReference type="AlphaFoldDB" id="A0AAD9LUH2"/>
<proteinExistence type="predicted"/>
<gene>
    <name evidence="2" type="ORF">LX32DRAFT_287358</name>
</gene>
<sequence>MRLAQPPPRCNHGNRRERGYYALHHHTERGANEPGLPTCSPAAQHVNSNQQTPAQAASYRGRGACEPFGPRPRAPPCLPASPTEEPGTELRFALCCAVLIVRDMRPKRSLIAQRHADVLLRFIEGDQVVLPHSRPAKVARGGGQSAENPCCSRRKSQQGPRILEGSDSAYGLIHPWAGSRAHYPFRRMRQPPHLPPIDSPARFAKLPPGPLASSSCHSAVPPSAVFARYCHFALLHLPSACVSLATLCNVFF</sequence>